<keyword evidence="5" id="KW-0949">S-adenosyl-L-methionine</keyword>
<gene>
    <name evidence="9" type="ORF">ASN18_1907</name>
</gene>
<comment type="similarity">
    <text evidence="1">Belongs to the N(4)/N(6)-methyltransferase family.</text>
</comment>
<evidence type="ECO:0000259" key="8">
    <source>
        <dbReference type="Pfam" id="PF12564"/>
    </source>
</evidence>
<evidence type="ECO:0000256" key="5">
    <source>
        <dbReference type="ARBA" id="ARBA00022691"/>
    </source>
</evidence>
<dbReference type="PRINTS" id="PR00508">
    <property type="entry name" value="S21N4MTFRASE"/>
</dbReference>
<dbReference type="InterPro" id="IPR001091">
    <property type="entry name" value="RM_Methyltransferase"/>
</dbReference>
<reference evidence="9 10" key="1">
    <citation type="submission" date="2015-11" db="EMBL/GenBank/DDBJ databases">
        <authorList>
            <person name="Lin W."/>
        </authorList>
    </citation>
    <scope>NUCLEOTIDE SEQUENCE [LARGE SCALE GENOMIC DNA]</scope>
    <source>
        <strain evidence="9 10">HCH-1</strain>
    </source>
</reference>
<dbReference type="InterPro" id="IPR002052">
    <property type="entry name" value="DNA_methylase_N6_adenine_CS"/>
</dbReference>
<feature type="domain" description="DNA methylase N-4/N-6" evidence="7">
    <location>
        <begin position="194"/>
        <end position="506"/>
    </location>
</feature>
<dbReference type="EC" id="2.1.1.72" evidence="2"/>
<dbReference type="InterPro" id="IPR002295">
    <property type="entry name" value="N4/N6-MTase_EcoPI_Mod-like"/>
</dbReference>
<dbReference type="Gene3D" id="3.40.50.150">
    <property type="entry name" value="Vaccinia Virus protein VP39"/>
    <property type="match status" value="1"/>
</dbReference>
<dbReference type="GO" id="GO:0032259">
    <property type="term" value="P:methylation"/>
    <property type="evidence" value="ECO:0007669"/>
    <property type="project" value="UniProtKB-KW"/>
</dbReference>
<dbReference type="EMBL" id="LNQR01000068">
    <property type="protein sequence ID" value="KWT84412.1"/>
    <property type="molecule type" value="Genomic_DNA"/>
</dbReference>
<organism evidence="9 10">
    <name type="scientific">Candidatus Magnetominusculus xianensis</name>
    <dbReference type="NCBI Taxonomy" id="1748249"/>
    <lineage>
        <taxon>Bacteria</taxon>
        <taxon>Pseudomonadati</taxon>
        <taxon>Nitrospirota</taxon>
        <taxon>Nitrospiria</taxon>
        <taxon>Nitrospirales</taxon>
        <taxon>Nitrospiraceae</taxon>
        <taxon>Candidatus Magnetominusculus</taxon>
    </lineage>
</organism>
<evidence type="ECO:0000256" key="6">
    <source>
        <dbReference type="ARBA" id="ARBA00047942"/>
    </source>
</evidence>
<evidence type="ECO:0000256" key="2">
    <source>
        <dbReference type="ARBA" id="ARBA00011900"/>
    </source>
</evidence>
<dbReference type="GO" id="GO:0009007">
    <property type="term" value="F:site-specific DNA-methyltransferase (adenine-specific) activity"/>
    <property type="evidence" value="ECO:0007669"/>
    <property type="project" value="UniProtKB-EC"/>
</dbReference>
<evidence type="ECO:0000256" key="1">
    <source>
        <dbReference type="ARBA" id="ARBA00006594"/>
    </source>
</evidence>
<dbReference type="PIRSF" id="PIRSF015855">
    <property type="entry name" value="TypeIII_Mtase_mKpnI"/>
    <property type="match status" value="1"/>
</dbReference>
<evidence type="ECO:0000256" key="4">
    <source>
        <dbReference type="ARBA" id="ARBA00022679"/>
    </source>
</evidence>
<evidence type="ECO:0000313" key="9">
    <source>
        <dbReference type="EMBL" id="KWT84412.1"/>
    </source>
</evidence>
<dbReference type="InterPro" id="IPR029063">
    <property type="entry name" value="SAM-dependent_MTases_sf"/>
</dbReference>
<name>A0ABR5SEF9_9BACT</name>
<dbReference type="Pfam" id="PF12564">
    <property type="entry name" value="TypeIII_RM_meth"/>
    <property type="match status" value="1"/>
</dbReference>
<dbReference type="Pfam" id="PF01555">
    <property type="entry name" value="N6_N4_Mtase"/>
    <property type="match status" value="1"/>
</dbReference>
<protein>
    <recommendedName>
        <fullName evidence="2">site-specific DNA-methyltransferase (adenine-specific)</fullName>
        <ecNumber evidence="2">2.1.1.72</ecNumber>
    </recommendedName>
</protein>
<dbReference type="InterPro" id="IPR022221">
    <property type="entry name" value="TypeIII_RM_meth"/>
</dbReference>
<evidence type="ECO:0000313" key="10">
    <source>
        <dbReference type="Proteomes" id="UP000060487"/>
    </source>
</evidence>
<keyword evidence="4 9" id="KW-0808">Transferase</keyword>
<keyword evidence="3 9" id="KW-0489">Methyltransferase</keyword>
<keyword evidence="10" id="KW-1185">Reference proteome</keyword>
<comment type="caution">
    <text evidence="9">The sequence shown here is derived from an EMBL/GenBank/DDBJ whole genome shotgun (WGS) entry which is preliminary data.</text>
</comment>
<dbReference type="InterPro" id="IPR002941">
    <property type="entry name" value="DNA_methylase_N4/N6"/>
</dbReference>
<evidence type="ECO:0000256" key="3">
    <source>
        <dbReference type="ARBA" id="ARBA00022603"/>
    </source>
</evidence>
<dbReference type="RefSeq" id="WP_085052520.1">
    <property type="nucleotide sequence ID" value="NZ_LNQR01000068.1"/>
</dbReference>
<sequence>MQNLLQDLVKLLEQDDRLVVEGQLLKNKIVELALGMDAGLIRLLLTHEGIRRHFFTSIDDILVFDKIKFQQFVSNKEFLPDSYTAFKNKIGLTVDTRYLTDSGEVVLAWPYKDCVLEGGQTKEDARRNEIFWNETLAPDEIDRLLSPKVLTGFKRCDKDGQHSVTSISREDNLIIKGNNLIALHTLAKTYAGKVKLIYIDPPYNLGTDSFKYNDSFNHSTWLTFMQNRLEIAKTLLMSNGIVFIHIGDTEMHYLKLLADAVFGREHFIATVPRKTRSGKSDVPYKLSQDYDWMLVYTKNARPNEDLFHRKVSRKYYKTPDFPDDEWRLSDLTTQRTVTERPNSNFTLINPRTGDEFFVNQNRCWGITRDSIDEYITKQRIVFPGDYDFLDIAQPALRVFKSDEIQKNGDDYDKAYVSTEFLNLISNDLLKKTTNKKGTDEIVGLFGDKAFSYPKNELLLHKIIEYTTKAGDIVLDFFIGSGTTAAVAHKMGRRYVGVEQMDYINTITVERMKKVMAGEQGGISKTVGWHGGGSFIYCELARANQVFVDRIQSAKDVQELQSIYMEMQDKAFLSYRIDPKKIDQTISDFRALSFKDQQRFLIEVLDKNMLYVPLSEIDDDTYGISDEDKKLNRQFFDLR</sequence>
<dbReference type="PROSITE" id="PS00092">
    <property type="entry name" value="N6_MTASE"/>
    <property type="match status" value="1"/>
</dbReference>
<proteinExistence type="inferred from homology"/>
<dbReference type="Proteomes" id="UP000060487">
    <property type="component" value="Unassembled WGS sequence"/>
</dbReference>
<accession>A0ABR5SEF9</accession>
<dbReference type="SUPFAM" id="SSF53335">
    <property type="entry name" value="S-adenosyl-L-methionine-dependent methyltransferases"/>
    <property type="match status" value="1"/>
</dbReference>
<evidence type="ECO:0000259" key="7">
    <source>
        <dbReference type="Pfam" id="PF01555"/>
    </source>
</evidence>
<comment type="catalytic activity">
    <reaction evidence="6">
        <text>a 2'-deoxyadenosine in DNA + S-adenosyl-L-methionine = an N(6)-methyl-2'-deoxyadenosine in DNA + S-adenosyl-L-homocysteine + H(+)</text>
        <dbReference type="Rhea" id="RHEA:15197"/>
        <dbReference type="Rhea" id="RHEA-COMP:12418"/>
        <dbReference type="Rhea" id="RHEA-COMP:12419"/>
        <dbReference type="ChEBI" id="CHEBI:15378"/>
        <dbReference type="ChEBI" id="CHEBI:57856"/>
        <dbReference type="ChEBI" id="CHEBI:59789"/>
        <dbReference type="ChEBI" id="CHEBI:90615"/>
        <dbReference type="ChEBI" id="CHEBI:90616"/>
        <dbReference type="EC" id="2.1.1.72"/>
    </reaction>
</comment>
<feature type="domain" description="Type III restriction/modification enzyme methylation subunit" evidence="8">
    <location>
        <begin position="37"/>
        <end position="92"/>
    </location>
</feature>